<organism evidence="2 3">
    <name type="scientific">Phytophthora megakarya</name>
    <dbReference type="NCBI Taxonomy" id="4795"/>
    <lineage>
        <taxon>Eukaryota</taxon>
        <taxon>Sar</taxon>
        <taxon>Stramenopiles</taxon>
        <taxon>Oomycota</taxon>
        <taxon>Peronosporomycetes</taxon>
        <taxon>Peronosporales</taxon>
        <taxon>Peronosporaceae</taxon>
        <taxon>Phytophthora</taxon>
    </lineage>
</organism>
<comment type="caution">
    <text evidence="2">The sequence shown here is derived from an EMBL/GenBank/DDBJ whole genome shotgun (WGS) entry which is preliminary data.</text>
</comment>
<evidence type="ECO:0000313" key="2">
    <source>
        <dbReference type="EMBL" id="OWZ23525.1"/>
    </source>
</evidence>
<keyword evidence="1" id="KW-1133">Transmembrane helix</keyword>
<protein>
    <submittedName>
        <fullName evidence="2">Uncharacterized protein</fullName>
    </submittedName>
</protein>
<dbReference type="AlphaFoldDB" id="A0A225X057"/>
<accession>A0A225X057</accession>
<gene>
    <name evidence="2" type="ORF">PHMEG_0001592</name>
</gene>
<name>A0A225X057_9STRA</name>
<evidence type="ECO:0000256" key="1">
    <source>
        <dbReference type="SAM" id="Phobius"/>
    </source>
</evidence>
<evidence type="ECO:0000313" key="3">
    <source>
        <dbReference type="Proteomes" id="UP000198211"/>
    </source>
</evidence>
<sequence>MNRSRAINNPKHPRGIAPSSVVCQWFASFPLLGAICLVINNPINTQSSRGVIAAMFNRPERNCSIVFGVN</sequence>
<keyword evidence="3" id="KW-1185">Reference proteome</keyword>
<dbReference type="Proteomes" id="UP000198211">
    <property type="component" value="Unassembled WGS sequence"/>
</dbReference>
<proteinExistence type="predicted"/>
<keyword evidence="1" id="KW-0472">Membrane</keyword>
<reference evidence="3" key="1">
    <citation type="submission" date="2017-03" db="EMBL/GenBank/DDBJ databases">
        <title>Phytopthora megakarya and P. palmivora, two closely related causual agents of cacao black pod achieved similar genome size and gene model numbers by different mechanisms.</title>
        <authorList>
            <person name="Ali S."/>
            <person name="Shao J."/>
            <person name="Larry D.J."/>
            <person name="Kronmiller B."/>
            <person name="Shen D."/>
            <person name="Strem M.D."/>
            <person name="Melnick R.L."/>
            <person name="Guiltinan M.J."/>
            <person name="Tyler B.M."/>
            <person name="Meinhardt L.W."/>
            <person name="Bailey B.A."/>
        </authorList>
    </citation>
    <scope>NUCLEOTIDE SEQUENCE [LARGE SCALE GENOMIC DNA]</scope>
    <source>
        <strain evidence="3">zdho120</strain>
    </source>
</reference>
<keyword evidence="1" id="KW-0812">Transmembrane</keyword>
<dbReference type="EMBL" id="NBNE01000058">
    <property type="protein sequence ID" value="OWZ23525.1"/>
    <property type="molecule type" value="Genomic_DNA"/>
</dbReference>
<feature type="transmembrane region" description="Helical" evidence="1">
    <location>
        <begin position="21"/>
        <end position="40"/>
    </location>
</feature>